<dbReference type="OrthoDB" id="9792935at2"/>
<name>A0A0P0Z181_9HYPH</name>
<dbReference type="InterPro" id="IPR055170">
    <property type="entry name" value="GFO_IDH_MocA-like_dom"/>
</dbReference>
<evidence type="ECO:0000313" key="4">
    <source>
        <dbReference type="EMBL" id="BAT27687.1"/>
    </source>
</evidence>
<accession>A0A0P0Z181</accession>
<dbReference type="SUPFAM" id="SSF55347">
    <property type="entry name" value="Glyceraldehyde-3-phosphate dehydrogenase-like, C-terminal domain"/>
    <property type="match status" value="1"/>
</dbReference>
<keyword evidence="1" id="KW-0560">Oxidoreductase</keyword>
<organism evidence="4">
    <name type="scientific">Aureimonas frigidaquae</name>
    <dbReference type="NCBI Taxonomy" id="424757"/>
    <lineage>
        <taxon>Bacteria</taxon>
        <taxon>Pseudomonadati</taxon>
        <taxon>Pseudomonadota</taxon>
        <taxon>Alphaproteobacteria</taxon>
        <taxon>Hyphomicrobiales</taxon>
        <taxon>Aurantimonadaceae</taxon>
        <taxon>Aureimonas</taxon>
    </lineage>
</organism>
<dbReference type="EMBL" id="LC066375">
    <property type="protein sequence ID" value="BAT27687.1"/>
    <property type="molecule type" value="Genomic_DNA"/>
</dbReference>
<dbReference type="GO" id="GO:0016491">
    <property type="term" value="F:oxidoreductase activity"/>
    <property type="evidence" value="ECO:0007669"/>
    <property type="project" value="UniProtKB-KW"/>
</dbReference>
<dbReference type="AlphaFoldDB" id="A0A0P0Z181"/>
<feature type="domain" description="GFO/IDH/MocA-like oxidoreductase" evidence="3">
    <location>
        <begin position="137"/>
        <end position="257"/>
    </location>
</feature>
<dbReference type="PANTHER" id="PTHR43818">
    <property type="entry name" value="BCDNA.GH03377"/>
    <property type="match status" value="1"/>
</dbReference>
<dbReference type="SUPFAM" id="SSF51735">
    <property type="entry name" value="NAD(P)-binding Rossmann-fold domains"/>
    <property type="match status" value="1"/>
</dbReference>
<protein>
    <submittedName>
        <fullName evidence="4">NADH-dependent dehydrogenase</fullName>
    </submittedName>
</protein>
<dbReference type="Pfam" id="PF01408">
    <property type="entry name" value="GFO_IDH_MocA"/>
    <property type="match status" value="1"/>
</dbReference>
<reference evidence="4" key="1">
    <citation type="journal article" date="2015" name="Proc. Natl. Acad. Sci. U.S.A.">
        <title>Bacterial clade with the ribosomal RNA operon on a small plasmid rather than the chromosome.</title>
        <authorList>
            <person name="Anda M."/>
            <person name="Ohtsubo Y."/>
            <person name="Okubo T."/>
            <person name="Sugawara M."/>
            <person name="Nagata Y."/>
            <person name="Tsuda M."/>
            <person name="Minamisawa K."/>
            <person name="Mitsui H."/>
        </authorList>
    </citation>
    <scope>NUCLEOTIDE SEQUENCE</scope>
    <source>
        <strain evidence="4">JCM 14755</strain>
    </source>
</reference>
<feature type="domain" description="Gfo/Idh/MocA-like oxidoreductase N-terminal" evidence="2">
    <location>
        <begin position="9"/>
        <end position="128"/>
    </location>
</feature>
<dbReference type="InterPro" id="IPR000683">
    <property type="entry name" value="Gfo/Idh/MocA-like_OxRdtase_N"/>
</dbReference>
<evidence type="ECO:0000256" key="1">
    <source>
        <dbReference type="ARBA" id="ARBA00023002"/>
    </source>
</evidence>
<dbReference type="PANTHER" id="PTHR43818:SF11">
    <property type="entry name" value="BCDNA.GH03377"/>
    <property type="match status" value="1"/>
</dbReference>
<proteinExistence type="predicted"/>
<evidence type="ECO:0000259" key="3">
    <source>
        <dbReference type="Pfam" id="PF22725"/>
    </source>
</evidence>
<dbReference type="Gene3D" id="3.40.50.720">
    <property type="entry name" value="NAD(P)-binding Rossmann-like Domain"/>
    <property type="match status" value="1"/>
</dbReference>
<dbReference type="InterPro" id="IPR050463">
    <property type="entry name" value="Gfo/Idh/MocA_oxidrdct_glycsds"/>
</dbReference>
<sequence>MSHQDTPALRIGLVGGGAIMRLSHAPTIARNPRTELAAVFDVNLDNASAICDTFGGQAFDDLEEMLDKGGVDAVIVATPNRFHEEGVVAAARHGKHVFCEKPLSMDVAGSRRMIEACEQAGVILQVGFNQRFWSQVQIAKELIDAGFIGKVHQIRSNYAEKASAYPAASRYRYDLAQSGGATIIDLTIHRIDLARHLVGDYAAVFAELAHSEMQEKVDDNVWLLTRFEGGARGCLSGNRYSPAIGDGTDIYGTEGTIHIASETINPFNAVPLAVHTEKGAGDLPDVLREAHYPDAWWEQFKGGWISVKPPRRSPYDAQLEAFRRSAVEGRPAVVDGYDGLRAQEVVQASYLSLDRGGWVDLPLDADAPFLVPTYA</sequence>
<evidence type="ECO:0000259" key="2">
    <source>
        <dbReference type="Pfam" id="PF01408"/>
    </source>
</evidence>
<dbReference type="RefSeq" id="WP_062226719.1">
    <property type="nucleotide sequence ID" value="NZ_BBWR01000003.1"/>
</dbReference>
<dbReference type="GO" id="GO:0000166">
    <property type="term" value="F:nucleotide binding"/>
    <property type="evidence" value="ECO:0007669"/>
    <property type="project" value="InterPro"/>
</dbReference>
<dbReference type="Gene3D" id="3.30.360.10">
    <property type="entry name" value="Dihydrodipicolinate Reductase, domain 2"/>
    <property type="match status" value="1"/>
</dbReference>
<dbReference type="Pfam" id="PF22725">
    <property type="entry name" value="GFO_IDH_MocA_C3"/>
    <property type="match status" value="1"/>
</dbReference>
<dbReference type="InterPro" id="IPR036291">
    <property type="entry name" value="NAD(P)-bd_dom_sf"/>
</dbReference>